<evidence type="ECO:0000313" key="2">
    <source>
        <dbReference type="Proteomes" id="UP000886501"/>
    </source>
</evidence>
<reference evidence="1" key="2">
    <citation type="journal article" date="2020" name="Nat. Commun.">
        <title>Large-scale genome sequencing of mycorrhizal fungi provides insights into the early evolution of symbiotic traits.</title>
        <authorList>
            <person name="Miyauchi S."/>
            <person name="Kiss E."/>
            <person name="Kuo A."/>
            <person name="Drula E."/>
            <person name="Kohler A."/>
            <person name="Sanchez-Garcia M."/>
            <person name="Morin E."/>
            <person name="Andreopoulos B."/>
            <person name="Barry K.W."/>
            <person name="Bonito G."/>
            <person name="Buee M."/>
            <person name="Carver A."/>
            <person name="Chen C."/>
            <person name="Cichocki N."/>
            <person name="Clum A."/>
            <person name="Culley D."/>
            <person name="Crous P.W."/>
            <person name="Fauchery L."/>
            <person name="Girlanda M."/>
            <person name="Hayes R.D."/>
            <person name="Keri Z."/>
            <person name="LaButti K."/>
            <person name="Lipzen A."/>
            <person name="Lombard V."/>
            <person name="Magnuson J."/>
            <person name="Maillard F."/>
            <person name="Murat C."/>
            <person name="Nolan M."/>
            <person name="Ohm R.A."/>
            <person name="Pangilinan J."/>
            <person name="Pereira M.F."/>
            <person name="Perotto S."/>
            <person name="Peter M."/>
            <person name="Pfister S."/>
            <person name="Riley R."/>
            <person name="Sitrit Y."/>
            <person name="Stielow J.B."/>
            <person name="Szollosi G."/>
            <person name="Zifcakova L."/>
            <person name="Stursova M."/>
            <person name="Spatafora J.W."/>
            <person name="Tedersoo L."/>
            <person name="Vaario L.M."/>
            <person name="Yamada A."/>
            <person name="Yan M."/>
            <person name="Wang P."/>
            <person name="Xu J."/>
            <person name="Bruns T."/>
            <person name="Baldrian P."/>
            <person name="Vilgalys R."/>
            <person name="Dunand C."/>
            <person name="Henrissat B."/>
            <person name="Grigoriev I.V."/>
            <person name="Hibbett D."/>
            <person name="Nagy L.G."/>
            <person name="Martin F.M."/>
        </authorList>
    </citation>
    <scope>NUCLEOTIDE SEQUENCE</scope>
    <source>
        <strain evidence="1">P2</strain>
    </source>
</reference>
<dbReference type="Proteomes" id="UP000886501">
    <property type="component" value="Unassembled WGS sequence"/>
</dbReference>
<name>A0ACB6Z7R6_THEGA</name>
<gene>
    <name evidence="1" type="ORF">BDM02DRAFT_3189524</name>
</gene>
<keyword evidence="2" id="KW-1185">Reference proteome</keyword>
<sequence>MPPRQRITAIVHRIHTATQGTPQVQTSGIFKLPIELLFEIFSHLNDHRRYIRDTCTNGEQYGEVMRTKHVERSTVIRKLTMTCWPLRNVLLPVLWKNTEGCIVKPPSDGGPAGKTYGLYAQCAYLLSNPAIAVYVQALSVDLSFKDAPNDLMKKFIDTLVRLPNLRMLELLSVSHRSPVTTGLKRKCAHFPSIREMTVCSMYPDFIRSCPNLESLTFRRGFVLHSYATISSYGAGLKRVRGVDVGRSLNVDSVVRGCPKLQEIGLFGAVYCTSDEVVKHLREAKHLSVVEIHLAEYVEGRLDQSSNVLGRRKAWKACLIDVLKNSPSRDRKFLRWKVAKIYSQPDEKRLVREIVETEELEVLSDSSR</sequence>
<organism evidence="1 2">
    <name type="scientific">Thelephora ganbajun</name>
    <name type="common">Ganba fungus</name>
    <dbReference type="NCBI Taxonomy" id="370292"/>
    <lineage>
        <taxon>Eukaryota</taxon>
        <taxon>Fungi</taxon>
        <taxon>Dikarya</taxon>
        <taxon>Basidiomycota</taxon>
        <taxon>Agaricomycotina</taxon>
        <taxon>Agaricomycetes</taxon>
        <taxon>Thelephorales</taxon>
        <taxon>Thelephoraceae</taxon>
        <taxon>Thelephora</taxon>
    </lineage>
</organism>
<protein>
    <submittedName>
        <fullName evidence="1">Uncharacterized protein</fullName>
    </submittedName>
</protein>
<comment type="caution">
    <text evidence="1">The sequence shown here is derived from an EMBL/GenBank/DDBJ whole genome shotgun (WGS) entry which is preliminary data.</text>
</comment>
<dbReference type="EMBL" id="MU118082">
    <property type="protein sequence ID" value="KAF9645681.1"/>
    <property type="molecule type" value="Genomic_DNA"/>
</dbReference>
<proteinExistence type="predicted"/>
<accession>A0ACB6Z7R6</accession>
<reference evidence="1" key="1">
    <citation type="submission" date="2019-10" db="EMBL/GenBank/DDBJ databases">
        <authorList>
            <consortium name="DOE Joint Genome Institute"/>
            <person name="Kuo A."/>
            <person name="Miyauchi S."/>
            <person name="Kiss E."/>
            <person name="Drula E."/>
            <person name="Kohler A."/>
            <person name="Sanchez-Garcia M."/>
            <person name="Andreopoulos B."/>
            <person name="Barry K.W."/>
            <person name="Bonito G."/>
            <person name="Buee M."/>
            <person name="Carver A."/>
            <person name="Chen C."/>
            <person name="Cichocki N."/>
            <person name="Clum A."/>
            <person name="Culley D."/>
            <person name="Crous P.W."/>
            <person name="Fauchery L."/>
            <person name="Girlanda M."/>
            <person name="Hayes R."/>
            <person name="Keri Z."/>
            <person name="Labutti K."/>
            <person name="Lipzen A."/>
            <person name="Lombard V."/>
            <person name="Magnuson J."/>
            <person name="Maillard F."/>
            <person name="Morin E."/>
            <person name="Murat C."/>
            <person name="Nolan M."/>
            <person name="Ohm R."/>
            <person name="Pangilinan J."/>
            <person name="Pereira M."/>
            <person name="Perotto S."/>
            <person name="Peter M."/>
            <person name="Riley R."/>
            <person name="Sitrit Y."/>
            <person name="Stielow B."/>
            <person name="Szollosi G."/>
            <person name="Zifcakova L."/>
            <person name="Stursova M."/>
            <person name="Spatafora J.W."/>
            <person name="Tedersoo L."/>
            <person name="Vaario L.-M."/>
            <person name="Yamada A."/>
            <person name="Yan M."/>
            <person name="Wang P."/>
            <person name="Xu J."/>
            <person name="Bruns T."/>
            <person name="Baldrian P."/>
            <person name="Vilgalys R."/>
            <person name="Henrissat B."/>
            <person name="Grigoriev I.V."/>
            <person name="Hibbett D."/>
            <person name="Nagy L.G."/>
            <person name="Martin F.M."/>
        </authorList>
    </citation>
    <scope>NUCLEOTIDE SEQUENCE</scope>
    <source>
        <strain evidence="1">P2</strain>
    </source>
</reference>
<evidence type="ECO:0000313" key="1">
    <source>
        <dbReference type="EMBL" id="KAF9645681.1"/>
    </source>
</evidence>